<keyword evidence="3" id="KW-0732">Signal</keyword>
<protein>
    <recommendedName>
        <fullName evidence="4">SsuA/THI5-like domain-containing protein</fullName>
    </recommendedName>
</protein>
<evidence type="ECO:0000256" key="3">
    <source>
        <dbReference type="ARBA" id="ARBA00022729"/>
    </source>
</evidence>
<proteinExistence type="inferred from homology"/>
<comment type="subcellular location">
    <subcellularLocation>
        <location evidence="1">Periplasm</location>
    </subcellularLocation>
</comment>
<accession>A0A6G8PVC8</accession>
<dbReference type="PANTHER" id="PTHR30024:SF47">
    <property type="entry name" value="TAURINE-BINDING PERIPLASMIC PROTEIN"/>
    <property type="match status" value="1"/>
</dbReference>
<gene>
    <name evidence="5" type="ORF">GBA65_06170</name>
</gene>
<dbReference type="AlphaFoldDB" id="A0A6G8PVC8"/>
<evidence type="ECO:0000256" key="1">
    <source>
        <dbReference type="ARBA" id="ARBA00004418"/>
    </source>
</evidence>
<dbReference type="Proteomes" id="UP000502706">
    <property type="component" value="Chromosome"/>
</dbReference>
<dbReference type="Gene3D" id="3.40.190.10">
    <property type="entry name" value="Periplasmic binding protein-like II"/>
    <property type="match status" value="2"/>
</dbReference>
<feature type="domain" description="SsuA/THI5-like" evidence="4">
    <location>
        <begin position="63"/>
        <end position="274"/>
    </location>
</feature>
<dbReference type="EMBL" id="CP045121">
    <property type="protein sequence ID" value="QIN78162.1"/>
    <property type="molecule type" value="Genomic_DNA"/>
</dbReference>
<dbReference type="InterPro" id="IPR015168">
    <property type="entry name" value="SsuA/THI5"/>
</dbReference>
<dbReference type="PANTHER" id="PTHR30024">
    <property type="entry name" value="ALIPHATIC SULFONATES-BINDING PROTEIN-RELATED"/>
    <property type="match status" value="1"/>
</dbReference>
<comment type="similarity">
    <text evidence="2">Belongs to the bacterial solute-binding protein SsuA/TauA family.</text>
</comment>
<evidence type="ECO:0000259" key="4">
    <source>
        <dbReference type="Pfam" id="PF09084"/>
    </source>
</evidence>
<dbReference type="KEGG" id="rmar:GBA65_06170"/>
<name>A0A6G8PVC8_9ACTN</name>
<evidence type="ECO:0000313" key="6">
    <source>
        <dbReference type="Proteomes" id="UP000502706"/>
    </source>
</evidence>
<dbReference type="Pfam" id="PF09084">
    <property type="entry name" value="NMT1"/>
    <property type="match status" value="1"/>
</dbReference>
<dbReference type="GO" id="GO:0042597">
    <property type="term" value="C:periplasmic space"/>
    <property type="evidence" value="ECO:0007669"/>
    <property type="project" value="UniProtKB-SubCell"/>
</dbReference>
<sequence length="353" mass="36405">MNGAVGRVGSEITRGQFLKGASMLGLVAGAGGLLTACGGGGGGASGPVGLSVSHYPTLLYTVPWAVAIEQGYFEERQIQLEEIVGSSGGGTTVRNVVTGGLPLGAVATPAAINAFNEGSGLKILGGAIGNTADVSFVTLPDRGIESMEDLPGKTMGFSNPGSVTEGCAVLALQGAGIELGEVKLQAMGGLSEAITGLKEGVIDVAPVILPTAISQVEEEGLVPVFQTTEYVDAFPQLVMIATSQTVGQQPELLQSLMELYGQAVDFTVENPEEAAAAWSKNSEVAEEDAVASLEAIDPSTYYTTTLSADSLNLVVEEMKAINLLEEGDEVDWGELLDQQFLPEDQRVDPAELA</sequence>
<evidence type="ECO:0000256" key="2">
    <source>
        <dbReference type="ARBA" id="ARBA00010742"/>
    </source>
</evidence>
<evidence type="ECO:0000313" key="5">
    <source>
        <dbReference type="EMBL" id="QIN78162.1"/>
    </source>
</evidence>
<keyword evidence="6" id="KW-1185">Reference proteome</keyword>
<reference evidence="5 6" key="1">
    <citation type="submission" date="2019-10" db="EMBL/GenBank/DDBJ databases">
        <title>Rubrobacter sp nov SCSIO 52915 isolated from a deep-sea sediment in the South China Sea.</title>
        <authorList>
            <person name="Chen R.W."/>
        </authorList>
    </citation>
    <scope>NUCLEOTIDE SEQUENCE [LARGE SCALE GENOMIC DNA]</scope>
    <source>
        <strain evidence="5 6">SCSIO 52915</strain>
    </source>
</reference>
<dbReference type="SUPFAM" id="SSF53850">
    <property type="entry name" value="Periplasmic binding protein-like II"/>
    <property type="match status" value="1"/>
</dbReference>
<organism evidence="5 6">
    <name type="scientific">Rubrobacter marinus</name>
    <dbReference type="NCBI Taxonomy" id="2653852"/>
    <lineage>
        <taxon>Bacteria</taxon>
        <taxon>Bacillati</taxon>
        <taxon>Actinomycetota</taxon>
        <taxon>Rubrobacteria</taxon>
        <taxon>Rubrobacterales</taxon>
        <taxon>Rubrobacteraceae</taxon>
        <taxon>Rubrobacter</taxon>
    </lineage>
</organism>